<organism evidence="3">
    <name type="scientific">Selaginella moellendorffii</name>
    <name type="common">Spikemoss</name>
    <dbReference type="NCBI Taxonomy" id="88036"/>
    <lineage>
        <taxon>Eukaryota</taxon>
        <taxon>Viridiplantae</taxon>
        <taxon>Streptophyta</taxon>
        <taxon>Embryophyta</taxon>
        <taxon>Tracheophyta</taxon>
        <taxon>Lycopodiopsida</taxon>
        <taxon>Selaginellales</taxon>
        <taxon>Selaginellaceae</taxon>
        <taxon>Selaginella</taxon>
    </lineage>
</organism>
<dbReference type="Gene3D" id="3.40.50.1820">
    <property type="entry name" value="alpha/beta hydrolase"/>
    <property type="match status" value="1"/>
</dbReference>
<dbReference type="InParanoid" id="D8RTA2"/>
<evidence type="ECO:0000259" key="1">
    <source>
        <dbReference type="Pfam" id="PF07859"/>
    </source>
</evidence>
<evidence type="ECO:0000313" key="2">
    <source>
        <dbReference type="EMBL" id="EFJ24473.1"/>
    </source>
</evidence>
<keyword evidence="3" id="KW-1185">Reference proteome</keyword>
<proteinExistence type="predicted"/>
<reference evidence="2 3" key="1">
    <citation type="journal article" date="2011" name="Science">
        <title>The Selaginella genome identifies genetic changes associated with the evolution of vascular plants.</title>
        <authorList>
            <person name="Banks J.A."/>
            <person name="Nishiyama T."/>
            <person name="Hasebe M."/>
            <person name="Bowman J.L."/>
            <person name="Gribskov M."/>
            <person name="dePamphilis C."/>
            <person name="Albert V.A."/>
            <person name="Aono N."/>
            <person name="Aoyama T."/>
            <person name="Ambrose B.A."/>
            <person name="Ashton N.W."/>
            <person name="Axtell M.J."/>
            <person name="Barker E."/>
            <person name="Barker M.S."/>
            <person name="Bennetzen J.L."/>
            <person name="Bonawitz N.D."/>
            <person name="Chapple C."/>
            <person name="Cheng C."/>
            <person name="Correa L.G."/>
            <person name="Dacre M."/>
            <person name="DeBarry J."/>
            <person name="Dreyer I."/>
            <person name="Elias M."/>
            <person name="Engstrom E.M."/>
            <person name="Estelle M."/>
            <person name="Feng L."/>
            <person name="Finet C."/>
            <person name="Floyd S.K."/>
            <person name="Frommer W.B."/>
            <person name="Fujita T."/>
            <person name="Gramzow L."/>
            <person name="Gutensohn M."/>
            <person name="Harholt J."/>
            <person name="Hattori M."/>
            <person name="Heyl A."/>
            <person name="Hirai T."/>
            <person name="Hiwatashi Y."/>
            <person name="Ishikawa M."/>
            <person name="Iwata M."/>
            <person name="Karol K.G."/>
            <person name="Koehler B."/>
            <person name="Kolukisaoglu U."/>
            <person name="Kubo M."/>
            <person name="Kurata T."/>
            <person name="Lalonde S."/>
            <person name="Li K."/>
            <person name="Li Y."/>
            <person name="Litt A."/>
            <person name="Lyons E."/>
            <person name="Manning G."/>
            <person name="Maruyama T."/>
            <person name="Michael T.P."/>
            <person name="Mikami K."/>
            <person name="Miyazaki S."/>
            <person name="Morinaga S."/>
            <person name="Murata T."/>
            <person name="Mueller-Roeber B."/>
            <person name="Nelson D.R."/>
            <person name="Obara M."/>
            <person name="Oguri Y."/>
            <person name="Olmstead R.G."/>
            <person name="Onodera N."/>
            <person name="Petersen B.L."/>
            <person name="Pils B."/>
            <person name="Prigge M."/>
            <person name="Rensing S.A."/>
            <person name="Riano-Pachon D.M."/>
            <person name="Roberts A.W."/>
            <person name="Sato Y."/>
            <person name="Scheller H.V."/>
            <person name="Schulz B."/>
            <person name="Schulz C."/>
            <person name="Shakirov E.V."/>
            <person name="Shibagaki N."/>
            <person name="Shinohara N."/>
            <person name="Shippen D.E."/>
            <person name="Soerensen I."/>
            <person name="Sotooka R."/>
            <person name="Sugimoto N."/>
            <person name="Sugita M."/>
            <person name="Sumikawa N."/>
            <person name="Tanurdzic M."/>
            <person name="Theissen G."/>
            <person name="Ulvskov P."/>
            <person name="Wakazuki S."/>
            <person name="Weng J.K."/>
            <person name="Willats W.W."/>
            <person name="Wipf D."/>
            <person name="Wolf P.G."/>
            <person name="Yang L."/>
            <person name="Zimmer A.D."/>
            <person name="Zhu Q."/>
            <person name="Mitros T."/>
            <person name="Hellsten U."/>
            <person name="Loque D."/>
            <person name="Otillar R."/>
            <person name="Salamov A."/>
            <person name="Schmutz J."/>
            <person name="Shapiro H."/>
            <person name="Lindquist E."/>
            <person name="Lucas S."/>
            <person name="Rokhsar D."/>
            <person name="Grigoriev I.V."/>
        </authorList>
    </citation>
    <scope>NUCLEOTIDE SEQUENCE [LARGE SCALE GENOMIC DNA]</scope>
</reference>
<dbReference type="eggNOG" id="KOG1515">
    <property type="taxonomic scope" value="Eukaryota"/>
</dbReference>
<accession>D8RTA2</accession>
<dbReference type="Pfam" id="PF07859">
    <property type="entry name" value="Abhydrolase_3"/>
    <property type="match status" value="1"/>
</dbReference>
<dbReference type="GO" id="GO:0016787">
    <property type="term" value="F:hydrolase activity"/>
    <property type="evidence" value="ECO:0007669"/>
    <property type="project" value="InterPro"/>
</dbReference>
<dbReference type="InterPro" id="IPR050466">
    <property type="entry name" value="Carboxylest/Gibb_receptor"/>
</dbReference>
<dbReference type="OMA" id="CEYLKEC"/>
<dbReference type="PANTHER" id="PTHR23024">
    <property type="entry name" value="ARYLACETAMIDE DEACETYLASE"/>
    <property type="match status" value="1"/>
</dbReference>
<dbReference type="EMBL" id="GL377589">
    <property type="protein sequence ID" value="EFJ24473.1"/>
    <property type="molecule type" value="Genomic_DNA"/>
</dbReference>
<dbReference type="KEGG" id="smo:SELMODRAFT_101241"/>
<dbReference type="STRING" id="88036.D8RTA2"/>
<evidence type="ECO:0000313" key="3">
    <source>
        <dbReference type="Proteomes" id="UP000001514"/>
    </source>
</evidence>
<dbReference type="SUPFAM" id="SSF53474">
    <property type="entry name" value="alpha/beta-Hydrolases"/>
    <property type="match status" value="1"/>
</dbReference>
<gene>
    <name evidence="2" type="ORF">SELMODRAFT_101241</name>
</gene>
<feature type="domain" description="Alpha/beta hydrolase fold-3" evidence="1">
    <location>
        <begin position="79"/>
        <end position="306"/>
    </location>
</feature>
<dbReference type="InterPro" id="IPR029058">
    <property type="entry name" value="AB_hydrolase_fold"/>
</dbReference>
<dbReference type="Proteomes" id="UP000001514">
    <property type="component" value="Unassembled WGS sequence"/>
</dbReference>
<dbReference type="InterPro" id="IPR013094">
    <property type="entry name" value="AB_hydrolase_3"/>
</dbReference>
<name>D8RTA2_SELML</name>
<dbReference type="PANTHER" id="PTHR23024:SF113">
    <property type="entry name" value="CARBOXYLESTERASE 8-RELATED"/>
    <property type="match status" value="1"/>
</dbReference>
<dbReference type="Gramene" id="EFJ24473">
    <property type="protein sequence ID" value="EFJ24473"/>
    <property type="gene ID" value="SELMODRAFT_101241"/>
</dbReference>
<dbReference type="OrthoDB" id="408631at2759"/>
<dbReference type="HOGENOM" id="CLU_012494_22_1_1"/>
<sequence length="335" mass="36968">MAACKSSELLARNYTGVPGLFDVLPDGSVIRSDILSPSIAANSSSFTRDVLVDRGTGLQVRIFLPAAHSACKASTLSIIVYFHGGGFCMWTADTLYVHNFCAKLARAAHALVVSVSYRLAPEHRLPAAYEDGARVLQWLAGHKDSSHSFKLDEPLDPWIVSLADFSQCFLMGEGAGANVIHHVMLGRREKSLPVHGLILVHPLFGGEERTPSEVELEKTDMAAPIDMLDEFWKYCLPLGADRNHHFSNPFGDEVAKSLSDAEFPRALLVVAGRSSLQDRQFEYFNLLKSLNKDVLLLFLKNAAHGFEYMEGQVDQAKILLQFTVQFMAEKTSKVS</sequence>
<protein>
    <recommendedName>
        <fullName evidence="1">Alpha/beta hydrolase fold-3 domain-containing protein</fullName>
    </recommendedName>
</protein>
<dbReference type="AlphaFoldDB" id="D8RTA2"/>